<feature type="transmembrane region" description="Helical" evidence="3">
    <location>
        <begin position="1317"/>
        <end position="1338"/>
    </location>
</feature>
<feature type="compositionally biased region" description="Low complexity" evidence="2">
    <location>
        <begin position="873"/>
        <end position="891"/>
    </location>
</feature>
<feature type="domain" description="Fibronectin type-III" evidence="4">
    <location>
        <begin position="584"/>
        <end position="672"/>
    </location>
</feature>
<dbReference type="InterPro" id="IPR003961">
    <property type="entry name" value="FN3_dom"/>
</dbReference>
<feature type="transmembrane region" description="Helical" evidence="3">
    <location>
        <begin position="1250"/>
        <end position="1269"/>
    </location>
</feature>
<evidence type="ECO:0000256" key="3">
    <source>
        <dbReference type="SAM" id="Phobius"/>
    </source>
</evidence>
<dbReference type="Pfam" id="PF02012">
    <property type="entry name" value="BNR"/>
    <property type="match status" value="1"/>
</dbReference>
<feature type="region of interest" description="Disordered" evidence="2">
    <location>
        <begin position="857"/>
        <end position="896"/>
    </location>
</feature>
<dbReference type="InterPro" id="IPR036116">
    <property type="entry name" value="FN3_sf"/>
</dbReference>
<feature type="compositionally biased region" description="Low complexity" evidence="2">
    <location>
        <begin position="292"/>
        <end position="301"/>
    </location>
</feature>
<feature type="domain" description="Fibronectin type-III" evidence="4">
    <location>
        <begin position="106"/>
        <end position="210"/>
    </location>
</feature>
<feature type="transmembrane region" description="Helical" evidence="3">
    <location>
        <begin position="1172"/>
        <end position="1197"/>
    </location>
</feature>
<name>A0A094PTK7_9ZZZZ</name>
<feature type="domain" description="Fibronectin type-III" evidence="4">
    <location>
        <begin position="14"/>
        <end position="104"/>
    </location>
</feature>
<feature type="transmembrane region" description="Helical" evidence="3">
    <location>
        <begin position="1389"/>
        <end position="1408"/>
    </location>
</feature>
<dbReference type="PANTHER" id="PTHR13817">
    <property type="entry name" value="TITIN"/>
    <property type="match status" value="1"/>
</dbReference>
<proteinExistence type="predicted"/>
<feature type="transmembrane region" description="Helical" evidence="3">
    <location>
        <begin position="1420"/>
        <end position="1441"/>
    </location>
</feature>
<dbReference type="InterPro" id="IPR002860">
    <property type="entry name" value="BNR_rpt"/>
</dbReference>
<feature type="transmembrane region" description="Helical" evidence="3">
    <location>
        <begin position="1485"/>
        <end position="1506"/>
    </location>
</feature>
<sequence length="1509" mass="154129">GAASSAVAATTWGVPAAPTIVSSTARDGALDVAFVSGANGGDSISNYEYSIDGGATWITRNPASIVSPLVISELTNGTSYPVQLRAVNSVGASSASATATLKPHAVPSAPVITNQSAASQTITIAFTAGGNGGEEILGYEYSTDRGATWYPRTDSGGTTSPMTITKLSTNGTTDLANGTTYNIQVRALSLVGNGSASADVAGTPATTPSAPTNLEVVNGDRYLLANFILGSNGGAAISSYQYSTDNGSTWRTASATTSPLTITTASSDGVTALNNGTAYTVLVRAVNAQGAGTASSSVSGTPRTNPDAPGSVVVSSGDATISVAFVANANDGGSAVTGYEYSTDGGATWRLRDPGTSMTSSPITITKLSSDGLTALTNGTAYDVLIRAVNTSGPGEESATQTAIPASAPSAPAITSITPGDRKLSIAFSAGNNGGNAVVRNEYSLDGGSTWVTAPSLNSPIVITGLTNGTAYALQVRQVNALGNGASSVTVEGIPSTIPAAPTVTSGATGGSDITSYQYSTDGGATWSNRTFGSTESPLSITTLSSDGSSALVNGTFYSVKIRAVNSAGSGVASEAVRIAPLTVPSAPVISSVAMRNSFALLTFSVASDGGSPVTAYEYSLNAGITWTNASSLANPMRISGLRNGSNYSIIIRALNIAGAGNSSATSSIAPIGPPDAPRINTLTPGDQTLEVAFTDGATSGSPITGYEYSIDGGNTWPAAGGATSSPFTITGLTNGTIYTVRIRAVNANGSGTSSDPVVSKPYTVPSAPVITQIDVDGNNATLEYTAPASNGGQAITSYEYSIDSGASWVSTNSASVFSVQISNLVENQDYQVGVRAVNSAGPGAVATVSTQSIVAAPTSPSSPQVPALPEATPSTTIPKVPTTTPTTTPVTKPPVPVTVPASVPVPDATLEVLPGSGGVPVPPGSGAVVVDGKVADLIVTVAQDGVASIEFPGEFVVRITPRNADGTIIPPGEGNAIRAYRGRTVEVGGEGFAPNTVIEVWVNSEPILLGTVTTDSEGKFSKTFDLPVGLLPGQHTLTLGGTTKKGQVVKASVGLIVEEDSIVSPPASETVKPIESYDPQGDAAGTMTLIVNALVLLAIAGAASRKEEEDEDRGSGDVSDVSVKQMGVDGDGADKLRLPRISLADRIMARSPEITAHRSPMIGRVLQDGTYLRSLLGALWLLLPVAGVALGLAAAFNTDFEVVMPSLALLSALVVIGTLDAFAGFLGAMTFATAVLIGGGVTSSDSIRGLLGIWVLSFAVPMLASASRPFRRKNASGLAGTWDRSADFVLILLFGALAAGSMFSSLPGLTGFRPEFAGNVAHIQIVAMIVLATRFVLENATVKLTPARYHELTDLALRDASNAQQIVSSLIRTAVYLFVAEVFIGNNWALWVGGALYLAPKLVGLVVEKFPNVEPLHRWMPRGIFKVTVMMLIARIWGLVLTDLVSDPAQMIMFSFVFMGTPGVVATVLGWFGRSSTRAWPQTWFTRIAGLIILIIGFLMVRGVLFAF</sequence>
<dbReference type="InterPro" id="IPR050964">
    <property type="entry name" value="Striated_Muscle_Regulatory"/>
</dbReference>
<feature type="domain" description="Fibronectin type-III" evidence="4">
    <location>
        <begin position="674"/>
        <end position="767"/>
    </location>
</feature>
<feature type="transmembrane region" description="Helical" evidence="3">
    <location>
        <begin position="1453"/>
        <end position="1473"/>
    </location>
</feature>
<feature type="non-terminal residue" evidence="5">
    <location>
        <position position="1"/>
    </location>
</feature>
<dbReference type="EMBL" id="JNSL01000125">
    <property type="protein sequence ID" value="KGA15095.1"/>
    <property type="molecule type" value="Genomic_DNA"/>
</dbReference>
<evidence type="ECO:0000256" key="2">
    <source>
        <dbReference type="SAM" id="MobiDB-lite"/>
    </source>
</evidence>
<feature type="domain" description="Fibronectin type-III" evidence="4">
    <location>
        <begin position="768"/>
        <end position="858"/>
    </location>
</feature>
<evidence type="ECO:0000256" key="1">
    <source>
        <dbReference type="ARBA" id="ARBA00022737"/>
    </source>
</evidence>
<dbReference type="SMART" id="SM00060">
    <property type="entry name" value="FN3"/>
    <property type="match status" value="9"/>
</dbReference>
<protein>
    <recommendedName>
        <fullName evidence="4">Fibronectin type-III domain-containing protein</fullName>
    </recommendedName>
</protein>
<reference evidence="5" key="1">
    <citation type="submission" date="2014-06" db="EMBL/GenBank/DDBJ databases">
        <title>Key roles for freshwater Actinobacteria revealed by deep metagenomic sequencing.</title>
        <authorList>
            <person name="Ghai R."/>
            <person name="Mizuno C.M."/>
            <person name="Picazo A."/>
            <person name="Camacho A."/>
            <person name="Rodriguez-Valera F."/>
        </authorList>
    </citation>
    <scope>NUCLEOTIDE SEQUENCE</scope>
</reference>
<feature type="domain" description="Fibronectin type-III" evidence="4">
    <location>
        <begin position="408"/>
        <end position="500"/>
    </location>
</feature>
<feature type="transmembrane region" description="Helical" evidence="3">
    <location>
        <begin position="1289"/>
        <end position="1310"/>
    </location>
</feature>
<dbReference type="PROSITE" id="PS50853">
    <property type="entry name" value="FN3"/>
    <property type="match status" value="6"/>
</dbReference>
<evidence type="ECO:0000259" key="4">
    <source>
        <dbReference type="PROSITE" id="PS50853"/>
    </source>
</evidence>
<gene>
    <name evidence="5" type="ORF">GM51_15650</name>
</gene>
<evidence type="ECO:0000313" key="5">
    <source>
        <dbReference type="EMBL" id="KGA15095.1"/>
    </source>
</evidence>
<keyword evidence="3" id="KW-0472">Membrane</keyword>
<feature type="region of interest" description="Disordered" evidence="2">
    <location>
        <begin position="292"/>
        <end position="312"/>
    </location>
</feature>
<keyword evidence="3" id="KW-1133">Transmembrane helix</keyword>
<organism evidence="5">
    <name type="scientific">freshwater metagenome</name>
    <dbReference type="NCBI Taxonomy" id="449393"/>
    <lineage>
        <taxon>unclassified sequences</taxon>
        <taxon>metagenomes</taxon>
        <taxon>ecological metagenomes</taxon>
    </lineage>
</organism>
<keyword evidence="1" id="KW-0677">Repeat</keyword>
<dbReference type="PANTHER" id="PTHR13817:SF73">
    <property type="entry name" value="FIBRONECTIN TYPE-III DOMAIN-CONTAINING PROTEIN"/>
    <property type="match status" value="1"/>
</dbReference>
<dbReference type="InterPro" id="IPR013783">
    <property type="entry name" value="Ig-like_fold"/>
</dbReference>
<keyword evidence="3" id="KW-0812">Transmembrane</keyword>
<dbReference type="SUPFAM" id="SSF49265">
    <property type="entry name" value="Fibronectin type III"/>
    <property type="match status" value="5"/>
</dbReference>
<dbReference type="Gene3D" id="2.60.40.10">
    <property type="entry name" value="Immunoglobulins"/>
    <property type="match status" value="9"/>
</dbReference>
<feature type="transmembrane region" description="Helical" evidence="3">
    <location>
        <begin position="1209"/>
        <end position="1238"/>
    </location>
</feature>
<accession>A0A094PTK7</accession>
<comment type="caution">
    <text evidence="5">The sequence shown here is derived from an EMBL/GenBank/DDBJ whole genome shotgun (WGS) entry which is preliminary data.</text>
</comment>
<dbReference type="Pfam" id="PF00041">
    <property type="entry name" value="fn3"/>
    <property type="match status" value="1"/>
</dbReference>
<dbReference type="CDD" id="cd00063">
    <property type="entry name" value="FN3"/>
    <property type="match status" value="8"/>
</dbReference>